<evidence type="ECO:0000313" key="3">
    <source>
        <dbReference type="EMBL" id="CZT22456.1"/>
    </source>
</evidence>
<dbReference type="SMART" id="SM00220">
    <property type="entry name" value="S_TKc"/>
    <property type="match status" value="1"/>
</dbReference>
<evidence type="ECO:0000256" key="1">
    <source>
        <dbReference type="SAM" id="MobiDB-lite"/>
    </source>
</evidence>
<name>A0A2D3VEY9_9PEZI</name>
<dbReference type="AlphaFoldDB" id="A0A2D3VEY9"/>
<organism evidence="3 4">
    <name type="scientific">Ramularia collo-cygni</name>
    <dbReference type="NCBI Taxonomy" id="112498"/>
    <lineage>
        <taxon>Eukaryota</taxon>
        <taxon>Fungi</taxon>
        <taxon>Dikarya</taxon>
        <taxon>Ascomycota</taxon>
        <taxon>Pezizomycotina</taxon>
        <taxon>Dothideomycetes</taxon>
        <taxon>Dothideomycetidae</taxon>
        <taxon>Mycosphaerellales</taxon>
        <taxon>Mycosphaerellaceae</taxon>
        <taxon>Ramularia</taxon>
    </lineage>
</organism>
<dbReference type="EMBL" id="FJUY01000013">
    <property type="protein sequence ID" value="CZT22456.1"/>
    <property type="molecule type" value="Genomic_DNA"/>
</dbReference>
<dbReference type="CDD" id="cd14096">
    <property type="entry name" value="STKc_RCK1-like"/>
    <property type="match status" value="1"/>
</dbReference>
<dbReference type="RefSeq" id="XP_023629345.1">
    <property type="nucleotide sequence ID" value="XM_023773577.1"/>
</dbReference>
<dbReference type="SUPFAM" id="SSF56112">
    <property type="entry name" value="Protein kinase-like (PK-like)"/>
    <property type="match status" value="1"/>
</dbReference>
<dbReference type="Gene3D" id="1.10.510.10">
    <property type="entry name" value="Transferase(Phosphotransferase) domain 1"/>
    <property type="match status" value="1"/>
</dbReference>
<dbReference type="GeneID" id="35603424"/>
<dbReference type="Proteomes" id="UP000225277">
    <property type="component" value="Unassembled WGS sequence"/>
</dbReference>
<proteinExistence type="predicted"/>
<gene>
    <name evidence="3" type="ORF">RCC_08326</name>
</gene>
<feature type="region of interest" description="Disordered" evidence="1">
    <location>
        <begin position="50"/>
        <end position="78"/>
    </location>
</feature>
<dbReference type="GO" id="GO:0004672">
    <property type="term" value="F:protein kinase activity"/>
    <property type="evidence" value="ECO:0007669"/>
    <property type="project" value="InterPro"/>
</dbReference>
<dbReference type="InterPro" id="IPR008271">
    <property type="entry name" value="Ser/Thr_kinase_AS"/>
</dbReference>
<dbReference type="OrthoDB" id="1738954at2759"/>
<feature type="compositionally biased region" description="Acidic residues" evidence="1">
    <location>
        <begin position="547"/>
        <end position="559"/>
    </location>
</feature>
<dbReference type="Gene3D" id="3.30.200.20">
    <property type="entry name" value="Phosphorylase Kinase, domain 1"/>
    <property type="match status" value="1"/>
</dbReference>
<dbReference type="Pfam" id="PF00069">
    <property type="entry name" value="Pkinase"/>
    <property type="match status" value="1"/>
</dbReference>
<feature type="domain" description="Protein kinase" evidence="2">
    <location>
        <begin position="144"/>
        <end position="448"/>
    </location>
</feature>
<dbReference type="STRING" id="112498.A0A2D3VEY9"/>
<evidence type="ECO:0000313" key="4">
    <source>
        <dbReference type="Proteomes" id="UP000225277"/>
    </source>
</evidence>
<dbReference type="InterPro" id="IPR011009">
    <property type="entry name" value="Kinase-like_dom_sf"/>
</dbReference>
<feature type="compositionally biased region" description="Low complexity" evidence="1">
    <location>
        <begin position="50"/>
        <end position="59"/>
    </location>
</feature>
<keyword evidence="4" id="KW-1185">Reference proteome</keyword>
<keyword evidence="3" id="KW-0808">Transferase</keyword>
<feature type="compositionally biased region" description="Low complexity" evidence="1">
    <location>
        <begin position="598"/>
        <end position="616"/>
    </location>
</feature>
<protein>
    <submittedName>
        <fullName evidence="3">Probable calcium/calmodulin-dependent protein kinase</fullName>
    </submittedName>
</protein>
<feature type="region of interest" description="Disordered" evidence="1">
    <location>
        <begin position="11"/>
        <end position="34"/>
    </location>
</feature>
<dbReference type="PROSITE" id="PS50011">
    <property type="entry name" value="PROTEIN_KINASE_DOM"/>
    <property type="match status" value="1"/>
</dbReference>
<reference evidence="3 4" key="1">
    <citation type="submission" date="2016-03" db="EMBL/GenBank/DDBJ databases">
        <authorList>
            <person name="Ploux O."/>
        </authorList>
    </citation>
    <scope>NUCLEOTIDE SEQUENCE [LARGE SCALE GENOMIC DNA]</scope>
    <source>
        <strain evidence="3 4">URUG2</strain>
    </source>
</reference>
<feature type="compositionally biased region" description="Polar residues" evidence="1">
    <location>
        <begin position="24"/>
        <end position="34"/>
    </location>
</feature>
<keyword evidence="3" id="KW-0418">Kinase</keyword>
<dbReference type="PANTHER" id="PTHR24347">
    <property type="entry name" value="SERINE/THREONINE-PROTEIN KINASE"/>
    <property type="match status" value="1"/>
</dbReference>
<dbReference type="InterPro" id="IPR000719">
    <property type="entry name" value="Prot_kinase_dom"/>
</dbReference>
<dbReference type="PROSITE" id="PS00108">
    <property type="entry name" value="PROTEIN_KINASE_ST"/>
    <property type="match status" value="1"/>
</dbReference>
<dbReference type="GO" id="GO:0005524">
    <property type="term" value="F:ATP binding"/>
    <property type="evidence" value="ECO:0007669"/>
    <property type="project" value="InterPro"/>
</dbReference>
<sequence>MSTIQNLKNFIRHGKQARDGRSPPQDQATTHVSNVHAQQQRFNNNNYGGAAQQAHQQYGMSDPNVQAHQPLQAGGHHQDAYSTAAVDNRNQAAKAGNAAAAAIDGQHKKEQKQKDYDPSVLERIVAEERESKGKLPRYPGLERWQLVEKMGDGAFSNVYRAKDNNHVYDQVAIKVVRKFEMNSTQGVLHPEYEKKAPKGVERANILKEVQIMRQLDHPNVVKLVDFSESRQYYYIILELCPGGELFHQIVRLTYFSEDLSRHVIKQVADALIYLHEEAGVVHRDIKPENLLFYPTPFIPTKNPKPKGPEDEDKADEGEYIPGVGAGGIGQIKIADFGLSKVIWDSQTMTPCGTVGYTAPEIVKDERYSKSVDMWALGCVLYTLLCGFPPFYDESIQVLTEKVARGQYTFLSPWWDDISKSAQDLVSHLLTVDPDKRYDIKQFLNHPWIRKSSEETMAAADAPPLATPLHARQGQMSAGDGALKPDFGYLESPGANRRMDFRSPGAVNLREVFDVGYSVHRQEEESKRRKNFKQGYRGGNPMNSLNALDEDYLDDDDDDSMSQPYDPSMQNPPAKLPKSGAAPDVGAVEKQMRNTSLSAAAQARQQAAPRAAQPQQRGYGQHSPEVAAAAKRQVRNKPGAFELSLDNATLLGRRGKKEPSGLREQVVQ</sequence>
<dbReference type="FunFam" id="3.30.200.20:FF:000425">
    <property type="entry name" value="Putative calcium/calmodulin-dependent protein kinase"/>
    <property type="match status" value="1"/>
</dbReference>
<accession>A0A2D3VEY9</accession>
<feature type="region of interest" description="Disordered" evidence="1">
    <location>
        <begin position="519"/>
        <end position="667"/>
    </location>
</feature>
<evidence type="ECO:0000259" key="2">
    <source>
        <dbReference type="PROSITE" id="PS50011"/>
    </source>
</evidence>